<evidence type="ECO:0000313" key="2">
    <source>
        <dbReference type="Proteomes" id="UP000199267"/>
    </source>
</evidence>
<accession>A0A1H9TM98</accession>
<evidence type="ECO:0000313" key="1">
    <source>
        <dbReference type="EMBL" id="SER98276.1"/>
    </source>
</evidence>
<dbReference type="Proteomes" id="UP000199267">
    <property type="component" value="Unassembled WGS sequence"/>
</dbReference>
<organism evidence="1 2">
    <name type="scientific">Azotobacter beijerinckii</name>
    <dbReference type="NCBI Taxonomy" id="170623"/>
    <lineage>
        <taxon>Bacteria</taxon>
        <taxon>Pseudomonadati</taxon>
        <taxon>Pseudomonadota</taxon>
        <taxon>Gammaproteobacteria</taxon>
        <taxon>Pseudomonadales</taxon>
        <taxon>Pseudomonadaceae</taxon>
        <taxon>Azotobacter</taxon>
    </lineage>
</organism>
<name>A0A1H9TM98_9GAMM</name>
<reference evidence="1 2" key="1">
    <citation type="submission" date="2016-10" db="EMBL/GenBank/DDBJ databases">
        <authorList>
            <person name="de Groot N.N."/>
        </authorList>
    </citation>
    <scope>NUCLEOTIDE SEQUENCE [LARGE SCALE GENOMIC DNA]</scope>
    <source>
        <strain evidence="1 2">DSM 378</strain>
    </source>
</reference>
<sequence>GRMTQRQILLHYDCALRRERRLRAERIVDVGYGMAGGKEAQALVRQLAG</sequence>
<feature type="non-terminal residue" evidence="1">
    <location>
        <position position="1"/>
    </location>
</feature>
<proteinExistence type="predicted"/>
<dbReference type="EMBL" id="FOFJ01000162">
    <property type="protein sequence ID" value="SER98276.1"/>
    <property type="molecule type" value="Genomic_DNA"/>
</dbReference>
<dbReference type="AlphaFoldDB" id="A0A1H9TM98"/>
<gene>
    <name evidence="1" type="ORF">SAMN04244573_04688</name>
</gene>
<protein>
    <submittedName>
        <fullName evidence="1">Uncharacterized protein</fullName>
    </submittedName>
</protein>